<dbReference type="EMBL" id="JAPHNI010001032">
    <property type="protein sequence ID" value="KAJ8106981.1"/>
    <property type="molecule type" value="Genomic_DNA"/>
</dbReference>
<organism evidence="1 2">
    <name type="scientific">Boeremia exigua</name>
    <dbReference type="NCBI Taxonomy" id="749465"/>
    <lineage>
        <taxon>Eukaryota</taxon>
        <taxon>Fungi</taxon>
        <taxon>Dikarya</taxon>
        <taxon>Ascomycota</taxon>
        <taxon>Pezizomycotina</taxon>
        <taxon>Dothideomycetes</taxon>
        <taxon>Pleosporomycetidae</taxon>
        <taxon>Pleosporales</taxon>
        <taxon>Pleosporineae</taxon>
        <taxon>Didymellaceae</taxon>
        <taxon>Boeremia</taxon>
    </lineage>
</organism>
<dbReference type="Proteomes" id="UP001153331">
    <property type="component" value="Unassembled WGS sequence"/>
</dbReference>
<comment type="caution">
    <text evidence="1">The sequence shown here is derived from an EMBL/GenBank/DDBJ whole genome shotgun (WGS) entry which is preliminary data.</text>
</comment>
<sequence>MKVEWTSRTSEDREYHTETQDVLIALVSALQTLPASRHLPSCRGGKNLLDDLSKFMTAVNDNSIDVERILPLLHAILHKASDEVIWDRVYEAITESTPPPRQASSIQQTPWLRSTGSFANSTEHRKYIDDMLKEELGQMRRTAGGAGQKERKSETF</sequence>
<accession>A0ACC2HWS4</accession>
<evidence type="ECO:0000313" key="2">
    <source>
        <dbReference type="Proteomes" id="UP001153331"/>
    </source>
</evidence>
<proteinExistence type="predicted"/>
<protein>
    <submittedName>
        <fullName evidence="1">Uncharacterized protein</fullName>
    </submittedName>
</protein>
<evidence type="ECO:0000313" key="1">
    <source>
        <dbReference type="EMBL" id="KAJ8106981.1"/>
    </source>
</evidence>
<gene>
    <name evidence="1" type="ORF">OPT61_g9180</name>
</gene>
<keyword evidence="2" id="KW-1185">Reference proteome</keyword>
<name>A0ACC2HWS4_9PLEO</name>
<reference evidence="1" key="1">
    <citation type="submission" date="2022-11" db="EMBL/GenBank/DDBJ databases">
        <title>Genome Sequence of Boeremia exigua.</title>
        <authorList>
            <person name="Buettner E."/>
        </authorList>
    </citation>
    <scope>NUCLEOTIDE SEQUENCE</scope>
    <source>
        <strain evidence="1">CU02</strain>
    </source>
</reference>